<dbReference type="GeneID" id="4818341"/>
<proteinExistence type="predicted"/>
<organism evidence="1 2">
    <name type="scientific">Burkholderia phage BcepF1</name>
    <dbReference type="NCBI Taxonomy" id="2886897"/>
    <lineage>
        <taxon>Viruses</taxon>
        <taxon>Duplodnaviria</taxon>
        <taxon>Heunggongvirae</taxon>
        <taxon>Uroviricota</taxon>
        <taxon>Caudoviricetes</taxon>
        <taxon>Lindbergviridae</taxon>
        <taxon>Bcepfunavirus</taxon>
        <taxon>Bcepfunavirus bcepF1</taxon>
    </lineage>
</organism>
<accession>A1Z004</accession>
<reference evidence="1 2" key="1">
    <citation type="submission" date="2006-12" db="EMBL/GenBank/DDBJ databases">
        <title>Genomic analysis of Burkholderia ambifaria phage BcepF1, a member of the Bcep781- like phage supergroup.</title>
        <authorList>
            <person name="Summer E.J."/>
            <person name="Robinson S."/>
            <person name="Haines C."/>
            <person name="Adams B."/>
            <person name="Daggett M."/>
            <person name="Landua J."/>
            <person name="Swanson S."/>
            <person name="Vorndam W."/>
            <person name="Morrison W."/>
            <person name="Nail K."/>
            <person name="Gonzalez C."/>
            <person name="Young R."/>
        </authorList>
    </citation>
    <scope>NUCLEOTIDE SEQUENCE [LARGE SCALE GENOMIC DNA]</scope>
</reference>
<sequence>MIKEKNFEAFGVKYRTKQFAAARGLELLSDEDVYPTDFLEKTEVLFEGAWLSLKDEENIDRAIRDEAKILAPRVVLDGILFVVHDFNFGFLKNWKGVKVPRKFLSEAKSVATDYADPIIAQLIQDDMASLKELEEYYSLEDAFKLFDILTAKGVNIAYQHEQAERESKANRR</sequence>
<dbReference type="EMBL" id="EF153632">
    <property type="protein sequence ID" value="ABL96831.1"/>
    <property type="molecule type" value="Genomic_DNA"/>
</dbReference>
<dbReference type="Proteomes" id="UP000001793">
    <property type="component" value="Segment"/>
</dbReference>
<evidence type="ECO:0000313" key="2">
    <source>
        <dbReference type="Proteomes" id="UP000001793"/>
    </source>
</evidence>
<gene>
    <name evidence="1" type="ORF">BcepF1.100</name>
</gene>
<dbReference type="KEGG" id="vg:4818341"/>
<name>A1Z004_9CAUD</name>
<dbReference type="RefSeq" id="YP_001039784.1">
    <property type="nucleotide sequence ID" value="NC_009015.1"/>
</dbReference>
<keyword evidence="2" id="KW-1185">Reference proteome</keyword>
<evidence type="ECO:0000313" key="1">
    <source>
        <dbReference type="EMBL" id="ABL96831.1"/>
    </source>
</evidence>
<dbReference type="OrthoDB" id="9711at10239"/>
<protein>
    <submittedName>
        <fullName evidence="1">Uncharacterized protein</fullName>
    </submittedName>
</protein>